<dbReference type="InterPro" id="IPR043148">
    <property type="entry name" value="TagF_C"/>
</dbReference>
<evidence type="ECO:0008006" key="2">
    <source>
        <dbReference type="Google" id="ProtNLM"/>
    </source>
</evidence>
<dbReference type="Pfam" id="PF04464">
    <property type="entry name" value="Glyphos_transf"/>
    <property type="match status" value="1"/>
</dbReference>
<reference evidence="1" key="1">
    <citation type="journal article" date="2014" name="Front. Microbiol.">
        <title>High frequency of phylogenetically diverse reductive dehalogenase-homologous genes in deep subseafloor sedimentary metagenomes.</title>
        <authorList>
            <person name="Kawai M."/>
            <person name="Futagami T."/>
            <person name="Toyoda A."/>
            <person name="Takaki Y."/>
            <person name="Nishi S."/>
            <person name="Hori S."/>
            <person name="Arai W."/>
            <person name="Tsubouchi T."/>
            <person name="Morono Y."/>
            <person name="Uchiyama I."/>
            <person name="Ito T."/>
            <person name="Fujiyama A."/>
            <person name="Inagaki F."/>
            <person name="Takami H."/>
        </authorList>
    </citation>
    <scope>NUCLEOTIDE SEQUENCE</scope>
    <source>
        <strain evidence="1">Expedition CK06-06</strain>
    </source>
</reference>
<proteinExistence type="predicted"/>
<feature type="non-terminal residue" evidence="1">
    <location>
        <position position="1"/>
    </location>
</feature>
<protein>
    <recommendedName>
        <fullName evidence="2">Glycosyl transferase family 1 domain-containing protein</fullName>
    </recommendedName>
</protein>
<gene>
    <name evidence="1" type="ORF">S01H1_30892</name>
</gene>
<sequence>DHEKKYIKYASLIELKDRVMYYFSASDLLISDFSSIVIDYCFFNKPIIQITDIIDKNIRRHEGKQQKYVKFEAGEFTKARKLKNIIDLTLKNPDTYKTKRGEVFKDVVEIVKGSSKLAADVIEEYVKKIK</sequence>
<dbReference type="InterPro" id="IPR007554">
    <property type="entry name" value="Glycerophosphate_synth"/>
</dbReference>
<dbReference type="GO" id="GO:0047355">
    <property type="term" value="F:CDP-glycerol glycerophosphotransferase activity"/>
    <property type="evidence" value="ECO:0007669"/>
    <property type="project" value="InterPro"/>
</dbReference>
<comment type="caution">
    <text evidence="1">The sequence shown here is derived from an EMBL/GenBank/DDBJ whole genome shotgun (WGS) entry which is preliminary data.</text>
</comment>
<dbReference type="EMBL" id="BARS01019039">
    <property type="protein sequence ID" value="GAF86920.1"/>
    <property type="molecule type" value="Genomic_DNA"/>
</dbReference>
<evidence type="ECO:0000313" key="1">
    <source>
        <dbReference type="EMBL" id="GAF86920.1"/>
    </source>
</evidence>
<dbReference type="Gene3D" id="3.40.50.12580">
    <property type="match status" value="1"/>
</dbReference>
<name>X0UEK7_9ZZZZ</name>
<accession>X0UEK7</accession>
<dbReference type="GO" id="GO:0016020">
    <property type="term" value="C:membrane"/>
    <property type="evidence" value="ECO:0007669"/>
    <property type="project" value="InterPro"/>
</dbReference>
<organism evidence="1">
    <name type="scientific">marine sediment metagenome</name>
    <dbReference type="NCBI Taxonomy" id="412755"/>
    <lineage>
        <taxon>unclassified sequences</taxon>
        <taxon>metagenomes</taxon>
        <taxon>ecological metagenomes</taxon>
    </lineage>
</organism>
<dbReference type="AlphaFoldDB" id="X0UEK7"/>